<gene>
    <name evidence="1" type="ORF">HDF09_000528</name>
</gene>
<organism evidence="1 2">
    <name type="scientific">Tunturiibacter empetritectus</name>
    <dbReference type="NCBI Taxonomy" id="3069691"/>
    <lineage>
        <taxon>Bacteria</taxon>
        <taxon>Pseudomonadati</taxon>
        <taxon>Acidobacteriota</taxon>
        <taxon>Terriglobia</taxon>
        <taxon>Terriglobales</taxon>
        <taxon>Acidobacteriaceae</taxon>
        <taxon>Tunturiibacter</taxon>
    </lineage>
</organism>
<name>A0A7W8IGN0_9BACT</name>
<comment type="caution">
    <text evidence="1">The sequence shown here is derived from an EMBL/GenBank/DDBJ whole genome shotgun (WGS) entry which is preliminary data.</text>
</comment>
<dbReference type="AlphaFoldDB" id="A0A7W8IGN0"/>
<sequence length="101" mass="11055">MSSRNVREKLWLAIRALTTSGGTLQERLVSAATGLCSLPSNNELPKQYEEALSSIIRNLTKNHAVGNEGRIEATTRKISDQDASRIANEILDLYTSLRGGI</sequence>
<dbReference type="Proteomes" id="UP000568106">
    <property type="component" value="Unassembled WGS sequence"/>
</dbReference>
<dbReference type="EMBL" id="JACHDY010000001">
    <property type="protein sequence ID" value="MBB5315878.1"/>
    <property type="molecule type" value="Genomic_DNA"/>
</dbReference>
<proteinExistence type="predicted"/>
<evidence type="ECO:0000313" key="2">
    <source>
        <dbReference type="Proteomes" id="UP000568106"/>
    </source>
</evidence>
<reference evidence="1" key="1">
    <citation type="submission" date="2020-08" db="EMBL/GenBank/DDBJ databases">
        <title>Genomic Encyclopedia of Type Strains, Phase IV (KMG-V): Genome sequencing to study the core and pangenomes of soil and plant-associated prokaryotes.</title>
        <authorList>
            <person name="Whitman W."/>
        </authorList>
    </citation>
    <scope>NUCLEOTIDE SEQUENCE [LARGE SCALE GENOMIC DNA]</scope>
    <source>
        <strain evidence="1">M8UP27</strain>
    </source>
</reference>
<accession>A0A7W8IGN0</accession>
<evidence type="ECO:0000313" key="1">
    <source>
        <dbReference type="EMBL" id="MBB5315878.1"/>
    </source>
</evidence>
<keyword evidence="2" id="KW-1185">Reference proteome</keyword>
<protein>
    <submittedName>
        <fullName evidence="1">Uncharacterized protein</fullName>
    </submittedName>
</protein>